<dbReference type="EMBL" id="CAJVQC010068920">
    <property type="protein sequence ID" value="CAG8808504.1"/>
    <property type="molecule type" value="Genomic_DNA"/>
</dbReference>
<reference evidence="1" key="1">
    <citation type="submission" date="2021-06" db="EMBL/GenBank/DDBJ databases">
        <authorList>
            <person name="Kallberg Y."/>
            <person name="Tangrot J."/>
            <person name="Rosling A."/>
        </authorList>
    </citation>
    <scope>NUCLEOTIDE SEQUENCE</scope>
    <source>
        <strain evidence="1">MA461A</strain>
    </source>
</reference>
<evidence type="ECO:0000313" key="2">
    <source>
        <dbReference type="Proteomes" id="UP000789920"/>
    </source>
</evidence>
<feature type="non-terminal residue" evidence="1">
    <location>
        <position position="1"/>
    </location>
</feature>
<gene>
    <name evidence="1" type="ORF">RPERSI_LOCUS22637</name>
</gene>
<organism evidence="1 2">
    <name type="scientific">Racocetra persica</name>
    <dbReference type="NCBI Taxonomy" id="160502"/>
    <lineage>
        <taxon>Eukaryota</taxon>
        <taxon>Fungi</taxon>
        <taxon>Fungi incertae sedis</taxon>
        <taxon>Mucoromycota</taxon>
        <taxon>Glomeromycotina</taxon>
        <taxon>Glomeromycetes</taxon>
        <taxon>Diversisporales</taxon>
        <taxon>Gigasporaceae</taxon>
        <taxon>Racocetra</taxon>
    </lineage>
</organism>
<accession>A0ACA9RTM2</accession>
<sequence>TTLGVHMIMFGSVRFECAMEEIYPNKTISSEEMNVIGRELSKDYVFTSDDCDYNHGFISENNYNDPSSENDPNDMIIM</sequence>
<keyword evidence="2" id="KW-1185">Reference proteome</keyword>
<comment type="caution">
    <text evidence="1">The sequence shown here is derived from an EMBL/GenBank/DDBJ whole genome shotgun (WGS) entry which is preliminary data.</text>
</comment>
<dbReference type="Proteomes" id="UP000789920">
    <property type="component" value="Unassembled WGS sequence"/>
</dbReference>
<protein>
    <submittedName>
        <fullName evidence="1">26215_t:CDS:1</fullName>
    </submittedName>
</protein>
<proteinExistence type="predicted"/>
<name>A0ACA9RTM2_9GLOM</name>
<feature type="non-terminal residue" evidence="1">
    <location>
        <position position="78"/>
    </location>
</feature>
<evidence type="ECO:0000313" key="1">
    <source>
        <dbReference type="EMBL" id="CAG8808504.1"/>
    </source>
</evidence>